<reference evidence="2" key="1">
    <citation type="journal article" date="2019" name="Int. J. Syst. Evol. Microbiol.">
        <title>The Global Catalogue of Microorganisms (GCM) 10K type strain sequencing project: providing services to taxonomists for standard genome sequencing and annotation.</title>
        <authorList>
            <consortium name="The Broad Institute Genomics Platform"/>
            <consortium name="The Broad Institute Genome Sequencing Center for Infectious Disease"/>
            <person name="Wu L."/>
            <person name="Ma J."/>
        </authorList>
    </citation>
    <scope>NUCLEOTIDE SEQUENCE [LARGE SCALE GENOMIC DNA]</scope>
    <source>
        <strain evidence="2">CCUG 43117</strain>
    </source>
</reference>
<keyword evidence="2" id="KW-1185">Reference proteome</keyword>
<sequence>MAKHPRLSTDYLNRYAEALMLIDLAADDPDIVRDLKAWRSLSYREHFETSPLRIAPSALEAYDRLAPERKAAFEDLCRAMTRLVTTATALLADRTDRLDAITIVEVAGDALRRQIARATEFINANGTVDIVATEMRELQAEVDALLRR</sequence>
<evidence type="ECO:0000313" key="2">
    <source>
        <dbReference type="Proteomes" id="UP001596060"/>
    </source>
</evidence>
<organism evidence="1 2">
    <name type="scientific">Bosea massiliensis</name>
    <dbReference type="NCBI Taxonomy" id="151419"/>
    <lineage>
        <taxon>Bacteria</taxon>
        <taxon>Pseudomonadati</taxon>
        <taxon>Pseudomonadota</taxon>
        <taxon>Alphaproteobacteria</taxon>
        <taxon>Hyphomicrobiales</taxon>
        <taxon>Boseaceae</taxon>
        <taxon>Bosea</taxon>
    </lineage>
</organism>
<dbReference type="RefSeq" id="WP_156446640.1">
    <property type="nucleotide sequence ID" value="NZ_JBHSLU010000007.1"/>
</dbReference>
<accession>A0ABW0NVW1</accession>
<dbReference type="EMBL" id="JBHSLU010000007">
    <property type="protein sequence ID" value="MFC5504621.1"/>
    <property type="molecule type" value="Genomic_DNA"/>
</dbReference>
<comment type="caution">
    <text evidence="1">The sequence shown here is derived from an EMBL/GenBank/DDBJ whole genome shotgun (WGS) entry which is preliminary data.</text>
</comment>
<gene>
    <name evidence="1" type="ORF">ACFPN9_05045</name>
</gene>
<proteinExistence type="predicted"/>
<dbReference type="Proteomes" id="UP001596060">
    <property type="component" value="Unassembled WGS sequence"/>
</dbReference>
<evidence type="ECO:0000313" key="1">
    <source>
        <dbReference type="EMBL" id="MFC5504621.1"/>
    </source>
</evidence>
<protein>
    <submittedName>
        <fullName evidence="1">Uncharacterized protein</fullName>
    </submittedName>
</protein>
<name>A0ABW0NVW1_9HYPH</name>